<dbReference type="CTD" id="78776931"/>
<dbReference type="KEGG" id="crq:GCK72_020466"/>
<dbReference type="AlphaFoldDB" id="A0A6A5GHJ5"/>
<evidence type="ECO:0008006" key="3">
    <source>
        <dbReference type="Google" id="ProtNLM"/>
    </source>
</evidence>
<evidence type="ECO:0000313" key="1">
    <source>
        <dbReference type="EMBL" id="KAF1753909.1"/>
    </source>
</evidence>
<accession>A0A6A5GHJ5</accession>
<comment type="caution">
    <text evidence="1">The sequence shown here is derived from an EMBL/GenBank/DDBJ whole genome shotgun (WGS) entry which is preliminary data.</text>
</comment>
<proteinExistence type="predicted"/>
<evidence type="ECO:0000313" key="2">
    <source>
        <dbReference type="Proteomes" id="UP000483820"/>
    </source>
</evidence>
<dbReference type="EMBL" id="WUAV01000005">
    <property type="protein sequence ID" value="KAF1753909.1"/>
    <property type="molecule type" value="Genomic_DNA"/>
</dbReference>
<protein>
    <recommendedName>
        <fullName evidence="3">DUF38 domain-containing protein</fullName>
    </recommendedName>
</protein>
<sequence>MSLTIIFSANFIDIKYEVQERGLLRTLENFENGVRPREKLIEEEAVSNAYSQDLANILKNRKSVLEEIYIDTYYHDSNTNISSHNNILYSVVLKAFESLDHPIRTKIIRMAVVDQKDVISILQFIDPNNWKLKVFI</sequence>
<organism evidence="1 2">
    <name type="scientific">Caenorhabditis remanei</name>
    <name type="common">Caenorhabditis vulgaris</name>
    <dbReference type="NCBI Taxonomy" id="31234"/>
    <lineage>
        <taxon>Eukaryota</taxon>
        <taxon>Metazoa</taxon>
        <taxon>Ecdysozoa</taxon>
        <taxon>Nematoda</taxon>
        <taxon>Chromadorea</taxon>
        <taxon>Rhabditida</taxon>
        <taxon>Rhabditina</taxon>
        <taxon>Rhabditomorpha</taxon>
        <taxon>Rhabditoidea</taxon>
        <taxon>Rhabditidae</taxon>
        <taxon>Peloderinae</taxon>
        <taxon>Caenorhabditis</taxon>
    </lineage>
</organism>
<dbReference type="RefSeq" id="XP_053582500.1">
    <property type="nucleotide sequence ID" value="XM_053733587.1"/>
</dbReference>
<dbReference type="Proteomes" id="UP000483820">
    <property type="component" value="Chromosome V"/>
</dbReference>
<dbReference type="GeneID" id="78776931"/>
<name>A0A6A5GHJ5_CAERE</name>
<gene>
    <name evidence="1" type="ORF">GCK72_020466</name>
</gene>
<reference evidence="1 2" key="1">
    <citation type="submission" date="2019-12" db="EMBL/GenBank/DDBJ databases">
        <title>Chromosome-level assembly of the Caenorhabditis remanei genome.</title>
        <authorList>
            <person name="Teterina A.A."/>
            <person name="Willis J.H."/>
            <person name="Phillips P.C."/>
        </authorList>
    </citation>
    <scope>NUCLEOTIDE SEQUENCE [LARGE SCALE GENOMIC DNA]</scope>
    <source>
        <strain evidence="1 2">PX506</strain>
        <tissue evidence="1">Whole organism</tissue>
    </source>
</reference>